<name>A0AAP0IAQ0_9MAGN</name>
<dbReference type="EMBL" id="JBBNAG010000008">
    <property type="protein sequence ID" value="KAK9111934.1"/>
    <property type="molecule type" value="Genomic_DNA"/>
</dbReference>
<evidence type="ECO:0000313" key="1">
    <source>
        <dbReference type="EMBL" id="KAK9111934.1"/>
    </source>
</evidence>
<keyword evidence="2" id="KW-1185">Reference proteome</keyword>
<dbReference type="AlphaFoldDB" id="A0AAP0IAQ0"/>
<comment type="caution">
    <text evidence="1">The sequence shown here is derived from an EMBL/GenBank/DDBJ whole genome shotgun (WGS) entry which is preliminary data.</text>
</comment>
<gene>
    <name evidence="1" type="ORF">Scep_019453</name>
</gene>
<proteinExistence type="predicted"/>
<accession>A0AAP0IAQ0</accession>
<organism evidence="1 2">
    <name type="scientific">Stephania cephalantha</name>
    <dbReference type="NCBI Taxonomy" id="152367"/>
    <lineage>
        <taxon>Eukaryota</taxon>
        <taxon>Viridiplantae</taxon>
        <taxon>Streptophyta</taxon>
        <taxon>Embryophyta</taxon>
        <taxon>Tracheophyta</taxon>
        <taxon>Spermatophyta</taxon>
        <taxon>Magnoliopsida</taxon>
        <taxon>Ranunculales</taxon>
        <taxon>Menispermaceae</taxon>
        <taxon>Menispermoideae</taxon>
        <taxon>Cissampelideae</taxon>
        <taxon>Stephania</taxon>
    </lineage>
</organism>
<protein>
    <submittedName>
        <fullName evidence="1">Uncharacterized protein</fullName>
    </submittedName>
</protein>
<dbReference type="Proteomes" id="UP001419268">
    <property type="component" value="Unassembled WGS sequence"/>
</dbReference>
<evidence type="ECO:0000313" key="2">
    <source>
        <dbReference type="Proteomes" id="UP001419268"/>
    </source>
</evidence>
<reference evidence="1 2" key="1">
    <citation type="submission" date="2024-01" db="EMBL/GenBank/DDBJ databases">
        <title>Genome assemblies of Stephania.</title>
        <authorList>
            <person name="Yang L."/>
        </authorList>
    </citation>
    <scope>NUCLEOTIDE SEQUENCE [LARGE SCALE GENOMIC DNA]</scope>
    <source>
        <strain evidence="1">JXDWG</strain>
        <tissue evidence="1">Leaf</tissue>
    </source>
</reference>
<sequence>MTSMSSAILHLPYAYIITTYLESSQVDLSLGGRHLSTYETFDMATLKALKYHYIRRERRWICKEDILDGENYEGYESPFLSDPLADFNKQDYHDYNFLFPHGDDGGDEGDRIHRIKGHLLLARLGNDDRASNYARRTSSHQKEWLKVD</sequence>